<dbReference type="AlphaFoldDB" id="A0A098BTJ2"/>
<proteinExistence type="predicted"/>
<feature type="region of interest" description="Disordered" evidence="1">
    <location>
        <begin position="1"/>
        <end position="70"/>
    </location>
</feature>
<evidence type="ECO:0000256" key="1">
    <source>
        <dbReference type="SAM" id="MobiDB-lite"/>
    </source>
</evidence>
<dbReference type="Proteomes" id="UP000042997">
    <property type="component" value="Unassembled WGS sequence"/>
</dbReference>
<dbReference type="EMBL" id="CCSD01000092">
    <property type="protein sequence ID" value="CDZ91021.1"/>
    <property type="molecule type" value="Genomic_DNA"/>
</dbReference>
<reference evidence="2 3" key="1">
    <citation type="journal article" date="2014" name="Genome Announc.">
        <title>Draft Genome Sequence of Propane- and Butane-Oxidizing Actinobacterium Rhodococcus ruber IEGM 231.</title>
        <authorList>
            <person name="Ivshina I.B."/>
            <person name="Kuyukina M.S."/>
            <person name="Krivoruchko A.V."/>
            <person name="Barbe V."/>
            <person name="Fischer C."/>
        </authorList>
    </citation>
    <scope>NUCLEOTIDE SEQUENCE [LARGE SCALE GENOMIC DNA]</scope>
</reference>
<gene>
    <name evidence="2" type="ORF">RHRU231_780003</name>
</gene>
<sequence>MDAARPPNGGRHRGERRSDGGCGAPASVHHQSTVDHQVLAGHCSRPVGSEEQDGGGDVRRGGDLPQGRGGGDQVEYFLGGRCRCVGGAQQPAGDHVHADAFGPEVCRERAGQRQQCRLGGGVVVIRHHRVLEQVGADVDDGAAAGLAHAGQGRLDRVDSAADDAVELSGEVAVADLVGSAARVAVEGEVGQRVVDHGGDRPAELFPGLREQDVYLRGVGHVGGQGDRTVRADLLGEGVGGVAAVAVVDHDGGALVGERLREVATETAPGAGDEDSLVLQEHCLFFPFGGKGFTAATDHTAAPARHPFARMIEIRFDGSVSQPFPAPRVESVASLPRLCLHVELRCHIGQLGRLRRIPARHEDDPAAVGRLNMVQKKRCLSSGIRTGNGQHSRRWTSRHRRSDIPSLVRTRAGSTSVISALLQGTPCREDHKASTSFGGSVGPREMDGFGGEPAGATPYTVRSASRGCVDLWWRAWGPKAFVRNDLAQAVCRSTHFSASVRDRRRIPHS</sequence>
<organism evidence="2 3">
    <name type="scientific">Rhodococcus ruber</name>
    <dbReference type="NCBI Taxonomy" id="1830"/>
    <lineage>
        <taxon>Bacteria</taxon>
        <taxon>Bacillati</taxon>
        <taxon>Actinomycetota</taxon>
        <taxon>Actinomycetes</taxon>
        <taxon>Mycobacteriales</taxon>
        <taxon>Nocardiaceae</taxon>
        <taxon>Rhodococcus</taxon>
    </lineage>
</organism>
<accession>A0A098BTJ2</accession>
<name>A0A098BTJ2_9NOCA</name>
<evidence type="ECO:0000313" key="2">
    <source>
        <dbReference type="EMBL" id="CDZ91021.1"/>
    </source>
</evidence>
<evidence type="ECO:0000313" key="3">
    <source>
        <dbReference type="Proteomes" id="UP000042997"/>
    </source>
</evidence>
<protein>
    <submittedName>
        <fullName evidence="2">Uncharacterized protein</fullName>
    </submittedName>
</protein>